<organism evidence="2 3">
    <name type="scientific">Papaver somniferum</name>
    <name type="common">Opium poppy</name>
    <dbReference type="NCBI Taxonomy" id="3469"/>
    <lineage>
        <taxon>Eukaryota</taxon>
        <taxon>Viridiplantae</taxon>
        <taxon>Streptophyta</taxon>
        <taxon>Embryophyta</taxon>
        <taxon>Tracheophyta</taxon>
        <taxon>Spermatophyta</taxon>
        <taxon>Magnoliopsida</taxon>
        <taxon>Ranunculales</taxon>
        <taxon>Papaveraceae</taxon>
        <taxon>Papaveroideae</taxon>
        <taxon>Papaver</taxon>
    </lineage>
</organism>
<dbReference type="Gramene" id="RZC50703">
    <property type="protein sequence ID" value="RZC50703"/>
    <property type="gene ID" value="C5167_019120"/>
</dbReference>
<reference evidence="2 3" key="1">
    <citation type="journal article" date="2018" name="Science">
        <title>The opium poppy genome and morphinan production.</title>
        <authorList>
            <person name="Guo L."/>
            <person name="Winzer T."/>
            <person name="Yang X."/>
            <person name="Li Y."/>
            <person name="Ning Z."/>
            <person name="He Z."/>
            <person name="Teodor R."/>
            <person name="Lu Y."/>
            <person name="Bowser T.A."/>
            <person name="Graham I.A."/>
            <person name="Ye K."/>
        </authorList>
    </citation>
    <scope>NUCLEOTIDE SEQUENCE [LARGE SCALE GENOMIC DNA]</scope>
    <source>
        <strain evidence="3">cv. HN1</strain>
        <tissue evidence="2">Leaves</tissue>
    </source>
</reference>
<dbReference type="AlphaFoldDB" id="A0A4Y7IPA2"/>
<dbReference type="EMBL" id="CM010716">
    <property type="protein sequence ID" value="RZC50703.1"/>
    <property type="molecule type" value="Genomic_DNA"/>
</dbReference>
<protein>
    <submittedName>
        <fullName evidence="2">Uncharacterized protein</fullName>
    </submittedName>
</protein>
<evidence type="ECO:0000313" key="3">
    <source>
        <dbReference type="Proteomes" id="UP000316621"/>
    </source>
</evidence>
<name>A0A4Y7IPA2_PAPSO</name>
<proteinExistence type="predicted"/>
<feature type="compositionally biased region" description="Basic residues" evidence="1">
    <location>
        <begin position="16"/>
        <end position="25"/>
    </location>
</feature>
<feature type="region of interest" description="Disordered" evidence="1">
    <location>
        <begin position="1"/>
        <end position="29"/>
    </location>
</feature>
<evidence type="ECO:0000313" key="2">
    <source>
        <dbReference type="EMBL" id="RZC50703.1"/>
    </source>
</evidence>
<sequence>MGPDEIAANCNGKNRSEKRNKRKVRRKDDIEQHNYKAILPVLSGQMSNEKNCRYVIRSG</sequence>
<accession>A0A4Y7IPA2</accession>
<gene>
    <name evidence="2" type="ORF">C5167_019120</name>
</gene>
<keyword evidence="3" id="KW-1185">Reference proteome</keyword>
<dbReference type="Proteomes" id="UP000316621">
    <property type="component" value="Chromosome 2"/>
</dbReference>
<evidence type="ECO:0000256" key="1">
    <source>
        <dbReference type="SAM" id="MobiDB-lite"/>
    </source>
</evidence>